<feature type="non-terminal residue" evidence="1">
    <location>
        <position position="203"/>
    </location>
</feature>
<accession>X1CQ38</accession>
<dbReference type="AlphaFoldDB" id="X1CQ38"/>
<comment type="caution">
    <text evidence="1">The sequence shown here is derived from an EMBL/GenBank/DDBJ whole genome shotgun (WGS) entry which is preliminary data.</text>
</comment>
<dbReference type="EMBL" id="BART01026284">
    <property type="protein sequence ID" value="GAG95057.1"/>
    <property type="molecule type" value="Genomic_DNA"/>
</dbReference>
<organism evidence="1">
    <name type="scientific">marine sediment metagenome</name>
    <dbReference type="NCBI Taxonomy" id="412755"/>
    <lineage>
        <taxon>unclassified sequences</taxon>
        <taxon>metagenomes</taxon>
        <taxon>ecological metagenomes</taxon>
    </lineage>
</organism>
<protein>
    <recommendedName>
        <fullName evidence="2">MacB-like periplasmic core domain-containing protein</fullName>
    </recommendedName>
</protein>
<name>X1CQ38_9ZZZZ</name>
<evidence type="ECO:0000313" key="1">
    <source>
        <dbReference type="EMBL" id="GAG95057.1"/>
    </source>
</evidence>
<gene>
    <name evidence="1" type="ORF">S01H4_46938</name>
</gene>
<sequence length="203" mass="22388">MMLIRTLMTHYRQHPVQALFLLTGIIVANVLLAGTLLINAQARASYQEGEQYLSGTPLGQIHHRNNSQSIDELDYIRLRRLGFDKLAPLLRQIVRGENGQLLELLGIDVFAMPRKSRAMKFGPGTDTANSNFTGFAFPPYQLWVAPARLEQLGAKSTDRIQLASGEMLPPLLAVPGQQLGHRMLMDIGALQSLTGKTGQLSSI</sequence>
<proteinExistence type="predicted"/>
<evidence type="ECO:0008006" key="2">
    <source>
        <dbReference type="Google" id="ProtNLM"/>
    </source>
</evidence>
<reference evidence="1" key="1">
    <citation type="journal article" date="2014" name="Front. Microbiol.">
        <title>High frequency of phylogenetically diverse reductive dehalogenase-homologous genes in deep subseafloor sedimentary metagenomes.</title>
        <authorList>
            <person name="Kawai M."/>
            <person name="Futagami T."/>
            <person name="Toyoda A."/>
            <person name="Takaki Y."/>
            <person name="Nishi S."/>
            <person name="Hori S."/>
            <person name="Arai W."/>
            <person name="Tsubouchi T."/>
            <person name="Morono Y."/>
            <person name="Uchiyama I."/>
            <person name="Ito T."/>
            <person name="Fujiyama A."/>
            <person name="Inagaki F."/>
            <person name="Takami H."/>
        </authorList>
    </citation>
    <scope>NUCLEOTIDE SEQUENCE</scope>
    <source>
        <strain evidence="1">Expedition CK06-06</strain>
    </source>
</reference>